<dbReference type="GO" id="GO:0005634">
    <property type="term" value="C:nucleus"/>
    <property type="evidence" value="ECO:0007669"/>
    <property type="project" value="UniProtKB-SubCell"/>
</dbReference>
<dbReference type="Proteomes" id="UP000799424">
    <property type="component" value="Unassembled WGS sequence"/>
</dbReference>
<evidence type="ECO:0000256" key="6">
    <source>
        <dbReference type="ARBA" id="ARBA00023242"/>
    </source>
</evidence>
<dbReference type="CDD" id="cd12148">
    <property type="entry name" value="fungal_TF_MHR"/>
    <property type="match status" value="1"/>
</dbReference>
<sequence length="547" mass="60989">MPCMRCRSGGTICTYERLGSASPSGSSNTEVGAHPSHPETGTAEPSSGGESGRISIDFLLNFTNPLGYGPSTAIAAEASALEMLDTSADVWSPQIRLKDDHMIHNLPSYDLNDPSSVFLGFSSMMPEREDWNVFPLDGDYLAPLPETTSTLAIRTREMVGQLFAQQRSMMESDSTMLANFDAALAEMVFTVANVNHFIWGFFHYFHDQFPILHEPTFDAQTASLPLLLAIVLVGSMSFNPSDMSIAIRQFYDAGEAYVFELLVSKQTMHCLQEANHTVEQVELLQAGLLLLMLQNNSENLTTRRRIRLQRTPALVAAVRCSGLFAYKRQHVVGTSDRSGWRDFILDETRVKLAAWTFMTDCILAVFFNSAPRVALSDMTGDLPCEEPLYRAKTALEFEQLLCMRHPRPSVSTLSQLLSLVYSAPVSGTSIRVKEHVTASNMLVLICALLSVIMTLRMNFVASATVEPIHGAIHGWKSLWDTLHQDAQDGVAPLMGFERHAADYWWLAKMLLKVGQEGDQSCRYMQLVPCDSVKDLHEFIRKYRDYEG</sequence>
<organism evidence="9 10">
    <name type="scientific">Ophiobolus disseminans</name>
    <dbReference type="NCBI Taxonomy" id="1469910"/>
    <lineage>
        <taxon>Eukaryota</taxon>
        <taxon>Fungi</taxon>
        <taxon>Dikarya</taxon>
        <taxon>Ascomycota</taxon>
        <taxon>Pezizomycotina</taxon>
        <taxon>Dothideomycetes</taxon>
        <taxon>Pleosporomycetidae</taxon>
        <taxon>Pleosporales</taxon>
        <taxon>Pleosporineae</taxon>
        <taxon>Phaeosphaeriaceae</taxon>
        <taxon>Ophiobolus</taxon>
    </lineage>
</organism>
<keyword evidence="6" id="KW-0539">Nucleus</keyword>
<keyword evidence="10" id="KW-1185">Reference proteome</keyword>
<evidence type="ECO:0000256" key="4">
    <source>
        <dbReference type="ARBA" id="ARBA00022771"/>
    </source>
</evidence>
<evidence type="ECO:0000313" key="10">
    <source>
        <dbReference type="Proteomes" id="UP000799424"/>
    </source>
</evidence>
<dbReference type="EMBL" id="MU006245">
    <property type="protein sequence ID" value="KAF2819313.1"/>
    <property type="molecule type" value="Genomic_DNA"/>
</dbReference>
<evidence type="ECO:0000259" key="8">
    <source>
        <dbReference type="Pfam" id="PF04082"/>
    </source>
</evidence>
<keyword evidence="4" id="KW-0863">Zinc-finger</keyword>
<keyword evidence="5" id="KW-0862">Zinc</keyword>
<dbReference type="PANTHER" id="PTHR40626">
    <property type="entry name" value="MIP31509P"/>
    <property type="match status" value="1"/>
</dbReference>
<dbReference type="AlphaFoldDB" id="A0A6A6ZF35"/>
<comment type="subcellular location">
    <subcellularLocation>
        <location evidence="1">Nucleus</location>
    </subcellularLocation>
</comment>
<evidence type="ECO:0000256" key="2">
    <source>
        <dbReference type="ARBA" id="ARBA00022723"/>
    </source>
</evidence>
<evidence type="ECO:0000256" key="5">
    <source>
        <dbReference type="ARBA" id="ARBA00022833"/>
    </source>
</evidence>
<feature type="domain" description="Xylanolytic transcriptional activator regulatory" evidence="8">
    <location>
        <begin position="201"/>
        <end position="445"/>
    </location>
</feature>
<dbReference type="GO" id="GO:0000785">
    <property type="term" value="C:chromatin"/>
    <property type="evidence" value="ECO:0007669"/>
    <property type="project" value="TreeGrafter"/>
</dbReference>
<evidence type="ECO:0000256" key="3">
    <source>
        <dbReference type="ARBA" id="ARBA00022737"/>
    </source>
</evidence>
<dbReference type="InterPro" id="IPR007219">
    <property type="entry name" value="XnlR_reg_dom"/>
</dbReference>
<accession>A0A6A6ZF35</accession>
<gene>
    <name evidence="9" type="ORF">CC86DRAFT_413014</name>
</gene>
<dbReference type="PANTHER" id="PTHR40626:SF1">
    <property type="entry name" value="TRANSCRIPTION FACTOR WITH C2H2 AND ZN(2)-CYS(6) DNA BINDING DOMAIN (EUROFUNG)"/>
    <property type="match status" value="1"/>
</dbReference>
<dbReference type="GO" id="GO:0000981">
    <property type="term" value="F:DNA-binding transcription factor activity, RNA polymerase II-specific"/>
    <property type="evidence" value="ECO:0007669"/>
    <property type="project" value="InterPro"/>
</dbReference>
<proteinExistence type="predicted"/>
<evidence type="ECO:0000313" key="9">
    <source>
        <dbReference type="EMBL" id="KAF2819313.1"/>
    </source>
</evidence>
<evidence type="ECO:0000256" key="1">
    <source>
        <dbReference type="ARBA" id="ARBA00004123"/>
    </source>
</evidence>
<dbReference type="GO" id="GO:0006351">
    <property type="term" value="P:DNA-templated transcription"/>
    <property type="evidence" value="ECO:0007669"/>
    <property type="project" value="InterPro"/>
</dbReference>
<keyword evidence="3" id="KW-0677">Repeat</keyword>
<feature type="region of interest" description="Disordered" evidence="7">
    <location>
        <begin position="17"/>
        <end position="50"/>
    </location>
</feature>
<dbReference type="OrthoDB" id="3945418at2759"/>
<evidence type="ECO:0000256" key="7">
    <source>
        <dbReference type="SAM" id="MobiDB-lite"/>
    </source>
</evidence>
<reference evidence="9" key="1">
    <citation type="journal article" date="2020" name="Stud. Mycol.">
        <title>101 Dothideomycetes genomes: a test case for predicting lifestyles and emergence of pathogens.</title>
        <authorList>
            <person name="Haridas S."/>
            <person name="Albert R."/>
            <person name="Binder M."/>
            <person name="Bloem J."/>
            <person name="Labutti K."/>
            <person name="Salamov A."/>
            <person name="Andreopoulos B."/>
            <person name="Baker S."/>
            <person name="Barry K."/>
            <person name="Bills G."/>
            <person name="Bluhm B."/>
            <person name="Cannon C."/>
            <person name="Castanera R."/>
            <person name="Culley D."/>
            <person name="Daum C."/>
            <person name="Ezra D."/>
            <person name="Gonzalez J."/>
            <person name="Henrissat B."/>
            <person name="Kuo A."/>
            <person name="Liang C."/>
            <person name="Lipzen A."/>
            <person name="Lutzoni F."/>
            <person name="Magnuson J."/>
            <person name="Mondo S."/>
            <person name="Nolan M."/>
            <person name="Ohm R."/>
            <person name="Pangilinan J."/>
            <person name="Park H.-J."/>
            <person name="Ramirez L."/>
            <person name="Alfaro M."/>
            <person name="Sun H."/>
            <person name="Tritt A."/>
            <person name="Yoshinaga Y."/>
            <person name="Zwiers L.-H."/>
            <person name="Turgeon B."/>
            <person name="Goodwin S."/>
            <person name="Spatafora J."/>
            <person name="Crous P."/>
            <person name="Grigoriev I."/>
        </authorList>
    </citation>
    <scope>NUCLEOTIDE SEQUENCE</scope>
    <source>
        <strain evidence="9">CBS 113818</strain>
    </source>
</reference>
<dbReference type="InterPro" id="IPR051059">
    <property type="entry name" value="VerF-like"/>
</dbReference>
<keyword evidence="2" id="KW-0479">Metal-binding</keyword>
<name>A0A6A6ZF35_9PLEO</name>
<protein>
    <recommendedName>
        <fullName evidence="8">Xylanolytic transcriptional activator regulatory domain-containing protein</fullName>
    </recommendedName>
</protein>
<dbReference type="GO" id="GO:0008270">
    <property type="term" value="F:zinc ion binding"/>
    <property type="evidence" value="ECO:0007669"/>
    <property type="project" value="UniProtKB-KW"/>
</dbReference>
<feature type="compositionally biased region" description="Polar residues" evidence="7">
    <location>
        <begin position="21"/>
        <end position="30"/>
    </location>
</feature>
<dbReference type="Pfam" id="PF04082">
    <property type="entry name" value="Fungal_trans"/>
    <property type="match status" value="1"/>
</dbReference>
<dbReference type="GO" id="GO:0000978">
    <property type="term" value="F:RNA polymerase II cis-regulatory region sequence-specific DNA binding"/>
    <property type="evidence" value="ECO:0007669"/>
    <property type="project" value="InterPro"/>
</dbReference>